<organism evidence="1 2">
    <name type="scientific">Paracoccus versutus</name>
    <name type="common">Thiobacillus versutus</name>
    <dbReference type="NCBI Taxonomy" id="34007"/>
    <lineage>
        <taxon>Bacteria</taxon>
        <taxon>Pseudomonadati</taxon>
        <taxon>Pseudomonadota</taxon>
        <taxon>Alphaproteobacteria</taxon>
        <taxon>Rhodobacterales</taxon>
        <taxon>Paracoccaceae</taxon>
        <taxon>Paracoccus</taxon>
    </lineage>
</organism>
<dbReference type="EMBL" id="QTUJ01000001">
    <property type="protein sequence ID" value="REF72596.1"/>
    <property type="molecule type" value="Genomic_DNA"/>
</dbReference>
<gene>
    <name evidence="1" type="ORF">BDD41_1080</name>
</gene>
<comment type="caution">
    <text evidence="1">The sequence shown here is derived from an EMBL/GenBank/DDBJ whole genome shotgun (WGS) entry which is preliminary data.</text>
</comment>
<accession>A0A3D9XQ64</accession>
<sequence>MRIILKHSHPCPGCRATLPDGLPDTETDVIVSFADGIEVPGRLWPSTDDRRLEIASHRTAAGALIARKAWLLRQDDFGWKIKARLSDPS</sequence>
<proteinExistence type="predicted"/>
<evidence type="ECO:0000313" key="2">
    <source>
        <dbReference type="Proteomes" id="UP000256941"/>
    </source>
</evidence>
<evidence type="ECO:0000313" key="1">
    <source>
        <dbReference type="EMBL" id="REF72596.1"/>
    </source>
</evidence>
<dbReference type="AlphaFoldDB" id="A0A3D9XQ64"/>
<dbReference type="Proteomes" id="UP000256941">
    <property type="component" value="Unassembled WGS sequence"/>
</dbReference>
<reference evidence="1 2" key="1">
    <citation type="submission" date="2018-08" db="EMBL/GenBank/DDBJ databases">
        <title>Genomic Encyclopedia of Archaeal and Bacterial Type Strains, Phase II (KMG-II): from individual species to whole genera.</title>
        <authorList>
            <person name="Goeker M."/>
        </authorList>
    </citation>
    <scope>NUCLEOTIDE SEQUENCE [LARGE SCALE GENOMIC DNA]</scope>
    <source>
        <strain evidence="1 2">DSM 17099</strain>
    </source>
</reference>
<name>A0A3D9XQ64_PARVE</name>
<protein>
    <submittedName>
        <fullName evidence="1">Uncharacterized protein</fullName>
    </submittedName>
</protein>